<organism evidence="2 3">
    <name type="scientific">Orbilia brochopaga</name>
    <dbReference type="NCBI Taxonomy" id="3140254"/>
    <lineage>
        <taxon>Eukaryota</taxon>
        <taxon>Fungi</taxon>
        <taxon>Dikarya</taxon>
        <taxon>Ascomycota</taxon>
        <taxon>Pezizomycotina</taxon>
        <taxon>Orbiliomycetes</taxon>
        <taxon>Orbiliales</taxon>
        <taxon>Orbiliaceae</taxon>
        <taxon>Orbilia</taxon>
    </lineage>
</organism>
<sequence length="649" mass="70152">MGTSKDTPSVPSLTDAASQTHVFPSFPGVQPPRHTASGNPGNPASPTSRQAGNMTGTSAIPKPFVRHEEMKSSVVVSLYKRIDDLHNSLGLQKSEASKLTEQLDEIRAWAKKAQSQIGEGQHHSKQAQIAFDKLQKSFQVIEKLLGAPADVSALEKNATAAAPPALPTIAEAQDTVPVASSRASAPSVTEIGGSEFQSVPPTPDPAQPQPIPVLQPEPLDLAELYSFTGTTDAARPCQPSAADAPPAGKSKTLNVFFTFHNKPKRTSTHGPVKAVTPARPEAAAKPGKAPVDVFAADDAAVTASYQSQQSEVLTQSKASTRATSDHSAATVVPKKPVPKPLVAPTQALASLMGQQLEPSRNSAVASSPSATVTALLTRLPDNFDHRGTFPGQVGTLFREDQLCNRASYNPERVPIITLRNVPTSVTMDELFLGIAGGPLYRVQLGPIDEKTKARDIRITFIHREHALGLLRFAQKHHGLQIRGAPKRIEIGINPEDRDNIISYSTFRKIVTGNCTRMVFLQGLDRRFWTVQKLRQLVVTCVERVRIEEPRRYRFQEPCHINNDILTCKIGMGDSGTLEALLGMRSISWGLMVKSALDGLKEPEGFYTERVQGELGPPLHAYQGGQTTNSVVRAYWGRDTCDTDVTALPT</sequence>
<feature type="region of interest" description="Disordered" evidence="1">
    <location>
        <begin position="305"/>
        <end position="337"/>
    </location>
</feature>
<feature type="region of interest" description="Disordered" evidence="1">
    <location>
        <begin position="1"/>
        <end position="62"/>
    </location>
</feature>
<reference evidence="2 3" key="1">
    <citation type="submission" date="2019-10" db="EMBL/GenBank/DDBJ databases">
        <authorList>
            <person name="Palmer J.M."/>
        </authorList>
    </citation>
    <scope>NUCLEOTIDE SEQUENCE [LARGE SCALE GENOMIC DNA]</scope>
    <source>
        <strain evidence="2 3">TWF696</strain>
    </source>
</reference>
<name>A0AAV9VD53_9PEZI</name>
<feature type="region of interest" description="Disordered" evidence="1">
    <location>
        <begin position="182"/>
        <end position="207"/>
    </location>
</feature>
<evidence type="ECO:0000256" key="1">
    <source>
        <dbReference type="SAM" id="MobiDB-lite"/>
    </source>
</evidence>
<evidence type="ECO:0000313" key="2">
    <source>
        <dbReference type="EMBL" id="KAK6359738.1"/>
    </source>
</evidence>
<protein>
    <recommendedName>
        <fullName evidence="4">RRM domain-containing protein</fullName>
    </recommendedName>
</protein>
<evidence type="ECO:0008006" key="4">
    <source>
        <dbReference type="Google" id="ProtNLM"/>
    </source>
</evidence>
<feature type="compositionally biased region" description="Polar residues" evidence="1">
    <location>
        <begin position="305"/>
        <end position="327"/>
    </location>
</feature>
<gene>
    <name evidence="2" type="ORF">TWF696_000877</name>
</gene>
<evidence type="ECO:0000313" key="3">
    <source>
        <dbReference type="Proteomes" id="UP001375240"/>
    </source>
</evidence>
<dbReference type="Proteomes" id="UP001375240">
    <property type="component" value="Unassembled WGS sequence"/>
</dbReference>
<feature type="compositionally biased region" description="Polar residues" evidence="1">
    <location>
        <begin position="36"/>
        <end position="58"/>
    </location>
</feature>
<comment type="caution">
    <text evidence="2">The sequence shown here is derived from an EMBL/GenBank/DDBJ whole genome shotgun (WGS) entry which is preliminary data.</text>
</comment>
<feature type="compositionally biased region" description="Polar residues" evidence="1">
    <location>
        <begin position="1"/>
        <end position="22"/>
    </location>
</feature>
<proteinExistence type="predicted"/>
<dbReference type="AlphaFoldDB" id="A0AAV9VD53"/>
<dbReference type="EMBL" id="JAVHNQ010000001">
    <property type="protein sequence ID" value="KAK6359738.1"/>
    <property type="molecule type" value="Genomic_DNA"/>
</dbReference>
<accession>A0AAV9VD53</accession>
<keyword evidence="3" id="KW-1185">Reference proteome</keyword>